<name>A0A0F9E5A1_9ZZZZ</name>
<keyword evidence="1" id="KW-0812">Transmembrane</keyword>
<evidence type="ECO:0000313" key="2">
    <source>
        <dbReference type="EMBL" id="KKL61366.1"/>
    </source>
</evidence>
<comment type="caution">
    <text evidence="2">The sequence shown here is derived from an EMBL/GenBank/DDBJ whole genome shotgun (WGS) entry which is preliminary data.</text>
</comment>
<feature type="transmembrane region" description="Helical" evidence="1">
    <location>
        <begin position="22"/>
        <end position="40"/>
    </location>
</feature>
<keyword evidence="1" id="KW-0472">Membrane</keyword>
<evidence type="ECO:0000256" key="1">
    <source>
        <dbReference type="SAM" id="Phobius"/>
    </source>
</evidence>
<gene>
    <name evidence="2" type="ORF">LCGC14_2195990</name>
</gene>
<feature type="non-terminal residue" evidence="2">
    <location>
        <position position="43"/>
    </location>
</feature>
<dbReference type="AlphaFoldDB" id="A0A0F9E5A1"/>
<protein>
    <submittedName>
        <fullName evidence="2">Uncharacterized protein</fullName>
    </submittedName>
</protein>
<organism evidence="2">
    <name type="scientific">marine sediment metagenome</name>
    <dbReference type="NCBI Taxonomy" id="412755"/>
    <lineage>
        <taxon>unclassified sequences</taxon>
        <taxon>metagenomes</taxon>
        <taxon>ecological metagenomes</taxon>
    </lineage>
</organism>
<sequence>MSISVNILRLHLSAANEFVVKLVSYTTYAILFALTFILLLNGG</sequence>
<proteinExistence type="predicted"/>
<reference evidence="2" key="1">
    <citation type="journal article" date="2015" name="Nature">
        <title>Complex archaea that bridge the gap between prokaryotes and eukaryotes.</title>
        <authorList>
            <person name="Spang A."/>
            <person name="Saw J.H."/>
            <person name="Jorgensen S.L."/>
            <person name="Zaremba-Niedzwiedzka K."/>
            <person name="Martijn J."/>
            <person name="Lind A.E."/>
            <person name="van Eijk R."/>
            <person name="Schleper C."/>
            <person name="Guy L."/>
            <person name="Ettema T.J."/>
        </authorList>
    </citation>
    <scope>NUCLEOTIDE SEQUENCE</scope>
</reference>
<keyword evidence="1" id="KW-1133">Transmembrane helix</keyword>
<dbReference type="EMBL" id="LAZR01028843">
    <property type="protein sequence ID" value="KKL61366.1"/>
    <property type="molecule type" value="Genomic_DNA"/>
</dbReference>
<accession>A0A0F9E5A1</accession>